<name>A0ABQ2L8E7_9BACL</name>
<reference evidence="2" key="1">
    <citation type="journal article" date="2019" name="Int. J. Syst. Evol. Microbiol.">
        <title>The Global Catalogue of Microorganisms (GCM) 10K type strain sequencing project: providing services to taxonomists for standard genome sequencing and annotation.</title>
        <authorList>
            <consortium name="The Broad Institute Genomics Platform"/>
            <consortium name="The Broad Institute Genome Sequencing Center for Infectious Disease"/>
            <person name="Wu L."/>
            <person name="Ma J."/>
        </authorList>
    </citation>
    <scope>NUCLEOTIDE SEQUENCE [LARGE SCALE GENOMIC DNA]</scope>
    <source>
        <strain evidence="2">CGMCC 1.6964</strain>
    </source>
</reference>
<accession>A0ABQ2L8E7</accession>
<proteinExistence type="predicted"/>
<protein>
    <submittedName>
        <fullName evidence="1">Uncharacterized protein</fullName>
    </submittedName>
</protein>
<sequence length="44" mass="4846">MNTQQPKIIVVSGREDIYEKHLAAPEAKILSAYGSGEPLDFIKS</sequence>
<organism evidence="1 2">
    <name type="scientific">Saccharibacillus kuerlensis</name>
    <dbReference type="NCBI Taxonomy" id="459527"/>
    <lineage>
        <taxon>Bacteria</taxon>
        <taxon>Bacillati</taxon>
        <taxon>Bacillota</taxon>
        <taxon>Bacilli</taxon>
        <taxon>Bacillales</taxon>
        <taxon>Paenibacillaceae</taxon>
        <taxon>Saccharibacillus</taxon>
    </lineage>
</organism>
<gene>
    <name evidence="1" type="ORF">GCM10010969_34450</name>
</gene>
<comment type="caution">
    <text evidence="1">The sequence shown here is derived from an EMBL/GenBank/DDBJ whole genome shotgun (WGS) entry which is preliminary data.</text>
</comment>
<keyword evidence="2" id="KW-1185">Reference proteome</keyword>
<dbReference type="EMBL" id="BMLN01000012">
    <property type="protein sequence ID" value="GGO06660.1"/>
    <property type="molecule type" value="Genomic_DNA"/>
</dbReference>
<dbReference type="Proteomes" id="UP000606653">
    <property type="component" value="Unassembled WGS sequence"/>
</dbReference>
<evidence type="ECO:0000313" key="2">
    <source>
        <dbReference type="Proteomes" id="UP000606653"/>
    </source>
</evidence>
<evidence type="ECO:0000313" key="1">
    <source>
        <dbReference type="EMBL" id="GGO06660.1"/>
    </source>
</evidence>